<evidence type="ECO:0000313" key="2">
    <source>
        <dbReference type="EMBL" id="QAZ66579.1"/>
    </source>
</evidence>
<gene>
    <name evidence="2" type="ORF">C3Y92_04705</name>
</gene>
<dbReference type="EMBL" id="CP026538">
    <property type="protein sequence ID" value="QAZ66579.1"/>
    <property type="molecule type" value="Genomic_DNA"/>
</dbReference>
<dbReference type="AlphaFoldDB" id="A0A4P6HYY7"/>
<dbReference type="OrthoDB" id="9832178at2"/>
<feature type="chain" id="PRO_5020593820" evidence="1">
    <location>
        <begin position="27"/>
        <end position="153"/>
    </location>
</feature>
<name>A0A4P6HYY7_9BACT</name>
<accession>A0A4P6HYY7</accession>
<dbReference type="RefSeq" id="WP_129349965.1">
    <property type="nucleotide sequence ID" value="NZ_CP026538.1"/>
</dbReference>
<reference evidence="2 3" key="1">
    <citation type="submission" date="2018-02" db="EMBL/GenBank/DDBJ databases">
        <title>Genome sequence of Desulfovibrio carbinolicus DSM 3852.</title>
        <authorList>
            <person name="Wilbanks E."/>
            <person name="Skennerton C.T."/>
            <person name="Orphan V.J."/>
        </authorList>
    </citation>
    <scope>NUCLEOTIDE SEQUENCE [LARGE SCALE GENOMIC DNA]</scope>
    <source>
        <strain evidence="2 3">DSM 3852</strain>
    </source>
</reference>
<evidence type="ECO:0000313" key="3">
    <source>
        <dbReference type="Proteomes" id="UP000293296"/>
    </source>
</evidence>
<sequence>MKSRAMAAWLLLVVMAGVADVGPALAQKADGRVLRPSEPRYTAAARSQLVDELCQCAVAARITGAMALGSNDQETQRKAVGRSREFLTAAKAYMSPQYVDARYKSMALPLLTPERLNDASANAYILERAHMCAYILQNTQERLRYLNDLAKGR</sequence>
<organism evidence="2 3">
    <name type="scientific">Solidesulfovibrio carbinolicus</name>
    <dbReference type="NCBI Taxonomy" id="296842"/>
    <lineage>
        <taxon>Bacteria</taxon>
        <taxon>Pseudomonadati</taxon>
        <taxon>Thermodesulfobacteriota</taxon>
        <taxon>Desulfovibrionia</taxon>
        <taxon>Desulfovibrionales</taxon>
        <taxon>Desulfovibrionaceae</taxon>
        <taxon>Solidesulfovibrio</taxon>
    </lineage>
</organism>
<evidence type="ECO:0000256" key="1">
    <source>
        <dbReference type="SAM" id="SignalP"/>
    </source>
</evidence>
<protein>
    <submittedName>
        <fullName evidence="2">Uncharacterized protein</fullName>
    </submittedName>
</protein>
<dbReference type="KEGG" id="dcb:C3Y92_04705"/>
<keyword evidence="1" id="KW-0732">Signal</keyword>
<proteinExistence type="predicted"/>
<dbReference type="Proteomes" id="UP000293296">
    <property type="component" value="Chromosome"/>
</dbReference>
<keyword evidence="3" id="KW-1185">Reference proteome</keyword>
<feature type="signal peptide" evidence="1">
    <location>
        <begin position="1"/>
        <end position="26"/>
    </location>
</feature>